<accession>A0A4R2GKD0</accession>
<organism evidence="1 2">
    <name type="scientific">Camelimonas lactis</name>
    <dbReference type="NCBI Taxonomy" id="659006"/>
    <lineage>
        <taxon>Bacteria</taxon>
        <taxon>Pseudomonadati</taxon>
        <taxon>Pseudomonadota</taxon>
        <taxon>Alphaproteobacteria</taxon>
        <taxon>Hyphomicrobiales</taxon>
        <taxon>Chelatococcaceae</taxon>
        <taxon>Camelimonas</taxon>
    </lineage>
</organism>
<dbReference type="Proteomes" id="UP000294881">
    <property type="component" value="Unassembled WGS sequence"/>
</dbReference>
<dbReference type="Pfam" id="PF11164">
    <property type="entry name" value="DUF2948"/>
    <property type="match status" value="1"/>
</dbReference>
<name>A0A4R2GKD0_9HYPH</name>
<comment type="caution">
    <text evidence="1">The sequence shown here is derived from an EMBL/GenBank/DDBJ whole genome shotgun (WGS) entry which is preliminary data.</text>
</comment>
<evidence type="ECO:0000313" key="2">
    <source>
        <dbReference type="Proteomes" id="UP000294881"/>
    </source>
</evidence>
<keyword evidence="2" id="KW-1185">Reference proteome</keyword>
<protein>
    <submittedName>
        <fullName evidence="1">DUF2948 family protein</fullName>
    </submittedName>
</protein>
<dbReference type="EMBL" id="SLWL01000020">
    <property type="protein sequence ID" value="TCO08944.1"/>
    <property type="molecule type" value="Genomic_DNA"/>
</dbReference>
<evidence type="ECO:0000313" key="1">
    <source>
        <dbReference type="EMBL" id="TCO08944.1"/>
    </source>
</evidence>
<sequence length="147" mass="15879">MSQLTSDDSTPLGLMALDAEDLAVISAHVQDAVLRPADIVWRPGDGLLALTLRRFDWSSPPDQPRRRLSALHFGRVSRVVHKGVDPAAQALNLLAISFEPGEAPSGALRLDFSGGGAIRAEVECIEAQLKDLGPVWEAIRRPAHETD</sequence>
<dbReference type="InterPro" id="IPR021335">
    <property type="entry name" value="DUF2948"/>
</dbReference>
<dbReference type="AlphaFoldDB" id="A0A4R2GKD0"/>
<reference evidence="1 2" key="1">
    <citation type="submission" date="2019-03" db="EMBL/GenBank/DDBJ databases">
        <title>Genomic Encyclopedia of Type Strains, Phase IV (KMG-IV): sequencing the most valuable type-strain genomes for metagenomic binning, comparative biology and taxonomic classification.</title>
        <authorList>
            <person name="Goeker M."/>
        </authorList>
    </citation>
    <scope>NUCLEOTIDE SEQUENCE [LARGE SCALE GENOMIC DNA]</scope>
    <source>
        <strain evidence="1 2">DSM 22958</strain>
    </source>
</reference>
<dbReference type="OrthoDB" id="9806367at2"/>
<gene>
    <name evidence="1" type="ORF">EV666_12015</name>
</gene>
<dbReference type="RefSeq" id="WP_132010456.1">
    <property type="nucleotide sequence ID" value="NZ_JBHUNN010000002.1"/>
</dbReference>
<proteinExistence type="predicted"/>